<evidence type="ECO:0000256" key="3">
    <source>
        <dbReference type="ARBA" id="ARBA00022989"/>
    </source>
</evidence>
<evidence type="ECO:0000256" key="1">
    <source>
        <dbReference type="ARBA" id="ARBA00004127"/>
    </source>
</evidence>
<dbReference type="AlphaFoldDB" id="A0A222VMJ6"/>
<dbReference type="KEGG" id="pmad:BAY61_09075"/>
<evidence type="ECO:0000256" key="2">
    <source>
        <dbReference type="ARBA" id="ARBA00022692"/>
    </source>
</evidence>
<dbReference type="GO" id="GO:0012505">
    <property type="term" value="C:endomembrane system"/>
    <property type="evidence" value="ECO:0007669"/>
    <property type="project" value="UniProtKB-SubCell"/>
</dbReference>
<dbReference type="InterPro" id="IPR003807">
    <property type="entry name" value="DUF202"/>
</dbReference>
<evidence type="ECO:0000313" key="6">
    <source>
        <dbReference type="Proteomes" id="UP000199494"/>
    </source>
</evidence>
<organism evidence="5 6">
    <name type="scientific">Prauserella marina</name>
    <dbReference type="NCBI Taxonomy" id="530584"/>
    <lineage>
        <taxon>Bacteria</taxon>
        <taxon>Bacillati</taxon>
        <taxon>Actinomycetota</taxon>
        <taxon>Actinomycetes</taxon>
        <taxon>Pseudonocardiales</taxon>
        <taxon>Pseudonocardiaceae</taxon>
        <taxon>Prauserella</taxon>
    </lineage>
</organism>
<evidence type="ECO:0000256" key="4">
    <source>
        <dbReference type="ARBA" id="ARBA00023136"/>
    </source>
</evidence>
<keyword evidence="4" id="KW-0472">Membrane</keyword>
<sequence length="99" mass="9850">MTEGLQPERTGLAWQRTALAAGACALLLLHSAAREGWGVLTVPAALAGVSALVLAVAGTYRDRALRGSAEPPEAGAGLVAAVAVAVTATTTATLVTLML</sequence>
<gene>
    <name evidence="5" type="ORF">SAMN05421630_101176</name>
</gene>
<keyword evidence="6" id="KW-1185">Reference proteome</keyword>
<proteinExistence type="predicted"/>
<name>A0A222VMJ6_9PSEU</name>
<keyword evidence="3" id="KW-1133">Transmembrane helix</keyword>
<accession>A0A222VMJ6</accession>
<dbReference type="STRING" id="530584.SAMN05421630_101176"/>
<evidence type="ECO:0000313" key="5">
    <source>
        <dbReference type="EMBL" id="SDC03891.1"/>
    </source>
</evidence>
<keyword evidence="2" id="KW-0812">Transmembrane</keyword>
<dbReference type="Pfam" id="PF02656">
    <property type="entry name" value="DUF202"/>
    <property type="match status" value="1"/>
</dbReference>
<dbReference type="Proteomes" id="UP000199494">
    <property type="component" value="Unassembled WGS sequence"/>
</dbReference>
<dbReference type="EMBL" id="FMZE01000001">
    <property type="protein sequence ID" value="SDC03891.1"/>
    <property type="molecule type" value="Genomic_DNA"/>
</dbReference>
<protein>
    <submittedName>
        <fullName evidence="5">Uncharacterized protein</fullName>
    </submittedName>
</protein>
<comment type="subcellular location">
    <subcellularLocation>
        <location evidence="1">Endomembrane system</location>
        <topology evidence="1">Multi-pass membrane protein</topology>
    </subcellularLocation>
</comment>
<reference evidence="5 6" key="1">
    <citation type="submission" date="2016-10" db="EMBL/GenBank/DDBJ databases">
        <authorList>
            <person name="de Groot N.N."/>
        </authorList>
    </citation>
    <scope>NUCLEOTIDE SEQUENCE [LARGE SCALE GENOMIC DNA]</scope>
    <source>
        <strain evidence="5 6">CGMCC 4.5506</strain>
    </source>
</reference>
<dbReference type="RefSeq" id="WP_091795029.1">
    <property type="nucleotide sequence ID" value="NZ_CP016353.1"/>
</dbReference>